<comment type="caution">
    <text evidence="1">The sequence shown here is derived from an EMBL/GenBank/DDBJ whole genome shotgun (WGS) entry which is preliminary data.</text>
</comment>
<proteinExistence type="predicted"/>
<dbReference type="Proteomes" id="UP001055811">
    <property type="component" value="Linkage Group LG04"/>
</dbReference>
<gene>
    <name evidence="1" type="ORF">L2E82_24867</name>
</gene>
<evidence type="ECO:0000313" key="2">
    <source>
        <dbReference type="Proteomes" id="UP001055811"/>
    </source>
</evidence>
<name>A0ACB9E1F4_CICIN</name>
<evidence type="ECO:0000313" key="1">
    <source>
        <dbReference type="EMBL" id="KAI3752829.1"/>
    </source>
</evidence>
<reference evidence="1 2" key="2">
    <citation type="journal article" date="2022" name="Mol. Ecol. Resour.">
        <title>The genomes of chicory, endive, great burdock and yacon provide insights into Asteraceae paleo-polyploidization history and plant inulin production.</title>
        <authorList>
            <person name="Fan W."/>
            <person name="Wang S."/>
            <person name="Wang H."/>
            <person name="Wang A."/>
            <person name="Jiang F."/>
            <person name="Liu H."/>
            <person name="Zhao H."/>
            <person name="Xu D."/>
            <person name="Zhang Y."/>
        </authorList>
    </citation>
    <scope>NUCLEOTIDE SEQUENCE [LARGE SCALE GENOMIC DNA]</scope>
    <source>
        <strain evidence="2">cv. Punajuju</strain>
        <tissue evidence="1">Leaves</tissue>
    </source>
</reference>
<keyword evidence="2" id="KW-1185">Reference proteome</keyword>
<reference evidence="2" key="1">
    <citation type="journal article" date="2022" name="Mol. Ecol. Resour.">
        <title>The genomes of chicory, endive, great burdock and yacon provide insights into Asteraceae palaeo-polyploidization history and plant inulin production.</title>
        <authorList>
            <person name="Fan W."/>
            <person name="Wang S."/>
            <person name="Wang H."/>
            <person name="Wang A."/>
            <person name="Jiang F."/>
            <person name="Liu H."/>
            <person name="Zhao H."/>
            <person name="Xu D."/>
            <person name="Zhang Y."/>
        </authorList>
    </citation>
    <scope>NUCLEOTIDE SEQUENCE [LARGE SCALE GENOMIC DNA]</scope>
    <source>
        <strain evidence="2">cv. Punajuju</strain>
    </source>
</reference>
<dbReference type="EMBL" id="CM042012">
    <property type="protein sequence ID" value="KAI3752829.1"/>
    <property type="molecule type" value="Genomic_DNA"/>
</dbReference>
<accession>A0ACB9E1F4</accession>
<sequence length="164" mass="18691">MSKVIVGRIRYHSSSFFLLVSIDEIRYLLVVHIYTCSSIKSEIIRFFVAEICYLKSEIINYVLHLDEIRILVAEVELFDSLIGKDRVFYLEKLVVKFCLPGPTRSQASSKGVLEMPKNFEGPKFCPSNIRHKVVSWIDCGDEGAKTLAPNEHIETTYSVTTSPL</sequence>
<organism evidence="1 2">
    <name type="scientific">Cichorium intybus</name>
    <name type="common">Chicory</name>
    <dbReference type="NCBI Taxonomy" id="13427"/>
    <lineage>
        <taxon>Eukaryota</taxon>
        <taxon>Viridiplantae</taxon>
        <taxon>Streptophyta</taxon>
        <taxon>Embryophyta</taxon>
        <taxon>Tracheophyta</taxon>
        <taxon>Spermatophyta</taxon>
        <taxon>Magnoliopsida</taxon>
        <taxon>eudicotyledons</taxon>
        <taxon>Gunneridae</taxon>
        <taxon>Pentapetalae</taxon>
        <taxon>asterids</taxon>
        <taxon>campanulids</taxon>
        <taxon>Asterales</taxon>
        <taxon>Asteraceae</taxon>
        <taxon>Cichorioideae</taxon>
        <taxon>Cichorieae</taxon>
        <taxon>Cichoriinae</taxon>
        <taxon>Cichorium</taxon>
    </lineage>
</organism>
<protein>
    <submittedName>
        <fullName evidence="1">Uncharacterized protein</fullName>
    </submittedName>
</protein>